<keyword evidence="10" id="KW-1185">Reference proteome</keyword>
<keyword evidence="9" id="KW-0489">Methyltransferase</keyword>
<keyword evidence="9" id="KW-0808">Transferase</keyword>
<dbReference type="Gene3D" id="3.40.50.150">
    <property type="entry name" value="Vaccinia Virus protein VP39"/>
    <property type="match status" value="2"/>
</dbReference>
<evidence type="ECO:0000313" key="9">
    <source>
        <dbReference type="EMBL" id="AYO44621.1"/>
    </source>
</evidence>
<dbReference type="SUPFAM" id="SSF54211">
    <property type="entry name" value="Ribosomal protein S5 domain 2-like"/>
    <property type="match status" value="1"/>
</dbReference>
<evidence type="ECO:0000259" key="8">
    <source>
        <dbReference type="Pfam" id="PF01138"/>
    </source>
</evidence>
<evidence type="ECO:0000256" key="2">
    <source>
        <dbReference type="ARBA" id="ARBA00025783"/>
    </source>
</evidence>
<evidence type="ECO:0000256" key="1">
    <source>
        <dbReference type="ARBA" id="ARBA00018517"/>
    </source>
</evidence>
<dbReference type="InterPro" id="IPR019012">
    <property type="entry name" value="RNA_cap_Gua-N2-MeTrfase"/>
</dbReference>
<comment type="catalytic activity">
    <reaction evidence="5">
        <text>a 5'-end (N(2),N(7)-dimethyl 5'-triphosphoguanosine)-ribonucleoside in snRNA + S-adenosyl-L-methionine = a 5'-end (N(2),N(2),N(7)-trimethyl 5'-triphosphoguanosine)-ribonucleoside in snRNA + S-adenosyl-L-homocysteine + H(+)</text>
        <dbReference type="Rhea" id="RHEA:78479"/>
        <dbReference type="Rhea" id="RHEA-COMP:19087"/>
        <dbReference type="Rhea" id="RHEA-COMP:19089"/>
        <dbReference type="ChEBI" id="CHEBI:15378"/>
        <dbReference type="ChEBI" id="CHEBI:57856"/>
        <dbReference type="ChEBI" id="CHEBI:59789"/>
        <dbReference type="ChEBI" id="CHEBI:167623"/>
        <dbReference type="ChEBI" id="CHEBI:172880"/>
    </reaction>
    <physiologicalReaction direction="left-to-right" evidence="5">
        <dbReference type="Rhea" id="RHEA:78480"/>
    </physiologicalReaction>
</comment>
<dbReference type="OrthoDB" id="2504340at2759"/>
<dbReference type="EMBL" id="CP033154">
    <property type="protein sequence ID" value="AYO44621.1"/>
    <property type="molecule type" value="Genomic_DNA"/>
</dbReference>
<dbReference type="STRING" id="425264.A0A3G2S939"/>
<dbReference type="AlphaFoldDB" id="A0A3G2S939"/>
<dbReference type="InterPro" id="IPR001247">
    <property type="entry name" value="ExoRNase_PH_dom1"/>
</dbReference>
<reference evidence="9 10" key="1">
    <citation type="submission" date="2018-10" db="EMBL/GenBank/DDBJ databases">
        <title>Complete genome sequence of Malassezia restricta CBS 7877.</title>
        <authorList>
            <person name="Morand S.C."/>
            <person name="Bertignac M."/>
            <person name="Iltis A."/>
            <person name="Kolder I."/>
            <person name="Pirovano W."/>
            <person name="Jourdain R."/>
            <person name="Clavaud C."/>
        </authorList>
    </citation>
    <scope>NUCLEOTIDE SEQUENCE [LARGE SCALE GENOMIC DNA]</scope>
    <source>
        <strain evidence="9 10">CBS 7877</strain>
    </source>
</reference>
<evidence type="ECO:0000256" key="4">
    <source>
        <dbReference type="ARBA" id="ARBA00048740"/>
    </source>
</evidence>
<sequence>MSTGTEPVWNVDPHHALQNPKSTCSDNLVLHTMKIDNENLNITRLAQKNVCMRPDGRETMDSRSLYLQTGLIPSASGSALIEAGNTKIVCAVHGPRQVRGRQYAGKAELNVQFEMAPFCERNRRASKDSEVASAAAFVHQALFPSIRIDLLPKSSIDVHIMVLDADTSILGCCALATMAASAAVAQAGVQMYGLVVGTAASATPSLPTDDHPTQQQWLVEPTKSESANASTELLLCGMPSLNATTCYVLQGPVHSMDAVKEVSHTLMQVITKHHASMAQSLFNEHTFPPQLFVCHSRMNGCATAWRSQEVERLAEERAIRSKDDLPENMLKYWRFRESLFTRFNEGILLDEESWFSVTPEALAYRTAVECKCEVAMDGFCGAGGNIIQFAMTCDHVLGIDIDPVKLEMARKNGVIPTNKKYVNAYPFAALQPVGGKKLLELTFLICDKLVMFVPRNMDLTDVADAVNEVEFGTMVHVEEMWMGQRLKALSLFFEKKGTNNKPEVPQSS</sequence>
<name>A0A3G2S939_MALR7</name>
<evidence type="ECO:0000256" key="6">
    <source>
        <dbReference type="ARBA" id="ARBA00049075"/>
    </source>
</evidence>
<dbReference type="SMR" id="A0A3G2S939"/>
<evidence type="ECO:0000256" key="5">
    <source>
        <dbReference type="ARBA" id="ARBA00048763"/>
    </source>
</evidence>
<dbReference type="Pfam" id="PF09445">
    <property type="entry name" value="Methyltransf_15"/>
    <property type="match status" value="2"/>
</dbReference>
<comment type="catalytic activity">
    <reaction evidence="4">
        <text>a 5'-end (N(7)-methyl 5'-triphosphoguanosine)-ribonucleoside in snoRNA + S-adenosyl-L-methionine = a 5'-end (N(2),N(7)-dimethyl 5'-triphosphoguanosine)-ribonucleoside in snoRNA + S-adenosyl-L-homocysteine + H(+)</text>
        <dbReference type="Rhea" id="RHEA:78475"/>
        <dbReference type="Rhea" id="RHEA-COMP:19086"/>
        <dbReference type="Rhea" id="RHEA-COMP:19088"/>
        <dbReference type="ChEBI" id="CHEBI:15378"/>
        <dbReference type="ChEBI" id="CHEBI:57856"/>
        <dbReference type="ChEBI" id="CHEBI:59789"/>
        <dbReference type="ChEBI" id="CHEBI:156461"/>
        <dbReference type="ChEBI" id="CHEBI:172880"/>
    </reaction>
    <physiologicalReaction direction="left-to-right" evidence="4">
        <dbReference type="Rhea" id="RHEA:78476"/>
    </physiologicalReaction>
</comment>
<dbReference type="InterPro" id="IPR027408">
    <property type="entry name" value="PNPase/RNase_PH_dom_sf"/>
</dbReference>
<dbReference type="InterPro" id="IPR029063">
    <property type="entry name" value="SAM-dependent_MTases_sf"/>
</dbReference>
<comment type="similarity">
    <text evidence="2">Belongs to the methyltransferase superfamily. Trimethylguanosine synthase family.</text>
</comment>
<dbReference type="Gene3D" id="3.30.230.70">
    <property type="entry name" value="GHMP Kinase, N-terminal domain"/>
    <property type="match status" value="1"/>
</dbReference>
<proteinExistence type="inferred from homology"/>
<comment type="catalytic activity">
    <reaction evidence="3">
        <text>a 5'-end (N(2),N(7)-dimethyl 5'-triphosphoguanosine)-ribonucleoside in snoRNA + S-adenosyl-L-methionine = a 5'-end (N(2),N(2),N(7)-trimethyl 5'-triphosphoguanosine)-ribonucleoside in snoRNA + S-adenosyl-L-homocysteine + H(+)</text>
        <dbReference type="Rhea" id="RHEA:78507"/>
        <dbReference type="Rhea" id="RHEA-COMP:19088"/>
        <dbReference type="Rhea" id="RHEA-COMP:19090"/>
        <dbReference type="ChEBI" id="CHEBI:15378"/>
        <dbReference type="ChEBI" id="CHEBI:57856"/>
        <dbReference type="ChEBI" id="CHEBI:59789"/>
        <dbReference type="ChEBI" id="CHEBI:167623"/>
        <dbReference type="ChEBI" id="CHEBI:172880"/>
    </reaction>
    <physiologicalReaction direction="left-to-right" evidence="3">
        <dbReference type="Rhea" id="RHEA:78508"/>
    </physiologicalReaction>
</comment>
<dbReference type="VEuPathDB" id="FungiDB:DNF11_3671"/>
<dbReference type="Pfam" id="PF01138">
    <property type="entry name" value="RNase_PH"/>
    <property type="match status" value="1"/>
</dbReference>
<protein>
    <recommendedName>
        <fullName evidence="1">Trimethylguanosine synthase</fullName>
    </recommendedName>
    <alternativeName>
        <fullName evidence="7">Cap-specific guanine-N(2) methyltransferase</fullName>
    </alternativeName>
</protein>
<comment type="catalytic activity">
    <reaction evidence="6">
        <text>a 5'-end (N(7)-methyl 5'-triphosphoguanosine)-ribonucleoside in snRNA + S-adenosyl-L-methionine = a 5'-end (N(2),N(7)-dimethyl 5'-triphosphoguanosine)-ribonucleoside in snRNA + S-adenosyl-L-homocysteine + H(+)</text>
        <dbReference type="Rhea" id="RHEA:78471"/>
        <dbReference type="Rhea" id="RHEA-COMP:19085"/>
        <dbReference type="Rhea" id="RHEA-COMP:19087"/>
        <dbReference type="ChEBI" id="CHEBI:15378"/>
        <dbReference type="ChEBI" id="CHEBI:57856"/>
        <dbReference type="ChEBI" id="CHEBI:59789"/>
        <dbReference type="ChEBI" id="CHEBI:156461"/>
        <dbReference type="ChEBI" id="CHEBI:172880"/>
    </reaction>
    <physiologicalReaction direction="left-to-right" evidence="6">
        <dbReference type="Rhea" id="RHEA:78472"/>
    </physiologicalReaction>
</comment>
<dbReference type="InterPro" id="IPR020568">
    <property type="entry name" value="Ribosomal_Su5_D2-typ_SF"/>
</dbReference>
<accession>A0A3G2S939</accession>
<gene>
    <name evidence="9" type="primary">Tgs1</name>
    <name evidence="9" type="ORF">DNF11_3671</name>
</gene>
<dbReference type="SUPFAM" id="SSF53335">
    <property type="entry name" value="S-adenosyl-L-methionine-dependent methyltransferases"/>
    <property type="match status" value="1"/>
</dbReference>
<organism evidence="9 10">
    <name type="scientific">Malassezia restricta (strain ATCC 96810 / NBRC 103918 / CBS 7877)</name>
    <name type="common">Seborrheic dermatitis infection agent</name>
    <dbReference type="NCBI Taxonomy" id="425264"/>
    <lineage>
        <taxon>Eukaryota</taxon>
        <taxon>Fungi</taxon>
        <taxon>Dikarya</taxon>
        <taxon>Basidiomycota</taxon>
        <taxon>Ustilaginomycotina</taxon>
        <taxon>Malasseziomycetes</taxon>
        <taxon>Malasseziales</taxon>
        <taxon>Malasseziaceae</taxon>
        <taxon>Malassezia</taxon>
    </lineage>
</organism>
<evidence type="ECO:0000313" key="10">
    <source>
        <dbReference type="Proteomes" id="UP000269793"/>
    </source>
</evidence>
<evidence type="ECO:0000256" key="7">
    <source>
        <dbReference type="ARBA" id="ARBA00049790"/>
    </source>
</evidence>
<feature type="domain" description="Exoribonuclease phosphorolytic" evidence="8">
    <location>
        <begin position="62"/>
        <end position="189"/>
    </location>
</feature>
<dbReference type="PANTHER" id="PTHR14741:SF32">
    <property type="entry name" value="TRIMETHYLGUANOSINE SYNTHASE"/>
    <property type="match status" value="1"/>
</dbReference>
<dbReference type="GO" id="GO:0071164">
    <property type="term" value="F:RNA cap trimethylguanosine synthase activity"/>
    <property type="evidence" value="ECO:0007669"/>
    <property type="project" value="TreeGrafter"/>
</dbReference>
<dbReference type="GO" id="GO:0000176">
    <property type="term" value="C:nuclear exosome (RNase complex)"/>
    <property type="evidence" value="ECO:0007669"/>
    <property type="project" value="UniProtKB-ARBA"/>
</dbReference>
<dbReference type="PANTHER" id="PTHR14741">
    <property type="entry name" value="S-ADENOSYLMETHIONINE-DEPENDENT METHYLTRANSFERASE RELATED"/>
    <property type="match status" value="1"/>
</dbReference>
<evidence type="ECO:0000256" key="3">
    <source>
        <dbReference type="ARBA" id="ARBA00047418"/>
    </source>
</evidence>
<dbReference type="Proteomes" id="UP000269793">
    <property type="component" value="Chromosome VII"/>
</dbReference>